<organism evidence="10 11">
    <name type="scientific">Roseiarcus fermentans</name>
    <dbReference type="NCBI Taxonomy" id="1473586"/>
    <lineage>
        <taxon>Bacteria</taxon>
        <taxon>Pseudomonadati</taxon>
        <taxon>Pseudomonadota</taxon>
        <taxon>Alphaproteobacteria</taxon>
        <taxon>Hyphomicrobiales</taxon>
        <taxon>Roseiarcaceae</taxon>
        <taxon>Roseiarcus</taxon>
    </lineage>
</organism>
<sequence>MTYKHLNAVVLDWAGTVVDYGSKAPMGVFQRAFARFGVDITIAEARGPMGRPKRDHIAAVIRLPRIAALWETVHGHAPGETDIDEIYRVFVPLNVEVVADYADLIPGTAETIARLRALGLKIGSTTGYTREIMAPLLPLAAEQGYTPDNLVCAGDLPAGRPTPLMMYRTFLDLEVWPAWRVVKVDDTEVGIEEGLNAGAWSVGVALTGNAFGLDEEETEALSEEDYEARVAAAYARLTRAGAHYVVDSVADLVDILDEIEGRLARGDRP</sequence>
<dbReference type="OrthoDB" id="5504491at2"/>
<dbReference type="InterPro" id="IPR006323">
    <property type="entry name" value="Phosphonoacetald_hydro"/>
</dbReference>
<dbReference type="InterPro" id="IPR036412">
    <property type="entry name" value="HAD-like_sf"/>
</dbReference>
<dbReference type="RefSeq" id="WP_113887607.1">
    <property type="nucleotide sequence ID" value="NZ_QNRK01000002.1"/>
</dbReference>
<evidence type="ECO:0000313" key="11">
    <source>
        <dbReference type="Proteomes" id="UP000253529"/>
    </source>
</evidence>
<dbReference type="SFLD" id="SFLDG01129">
    <property type="entry name" value="C1.5:_HAD__Beta-PGM__Phosphata"/>
    <property type="match status" value="1"/>
</dbReference>
<evidence type="ECO:0000256" key="3">
    <source>
        <dbReference type="ARBA" id="ARBA00022801"/>
    </source>
</evidence>
<dbReference type="GO" id="GO:0000287">
    <property type="term" value="F:magnesium ion binding"/>
    <property type="evidence" value="ECO:0007669"/>
    <property type="project" value="UniProtKB-UniRule"/>
</dbReference>
<comment type="function">
    <text evidence="7 9">Involved in phosphonate degradation.</text>
</comment>
<dbReference type="GO" id="GO:0005829">
    <property type="term" value="C:cytosol"/>
    <property type="evidence" value="ECO:0007669"/>
    <property type="project" value="TreeGrafter"/>
</dbReference>
<comment type="catalytic activity">
    <reaction evidence="6 9">
        <text>phosphonoacetaldehyde + H2O = acetaldehyde + phosphate + H(+)</text>
        <dbReference type="Rhea" id="RHEA:18905"/>
        <dbReference type="ChEBI" id="CHEBI:15343"/>
        <dbReference type="ChEBI" id="CHEBI:15377"/>
        <dbReference type="ChEBI" id="CHEBI:15378"/>
        <dbReference type="ChEBI" id="CHEBI:43474"/>
        <dbReference type="ChEBI" id="CHEBI:58383"/>
        <dbReference type="EC" id="3.11.1.1"/>
    </reaction>
</comment>
<dbReference type="Gene3D" id="3.40.50.1000">
    <property type="entry name" value="HAD superfamily/HAD-like"/>
    <property type="match status" value="1"/>
</dbReference>
<name>A0A366FSI7_9HYPH</name>
<evidence type="ECO:0000256" key="2">
    <source>
        <dbReference type="ARBA" id="ARBA00022723"/>
    </source>
</evidence>
<dbReference type="GO" id="GO:0050194">
    <property type="term" value="F:phosphonoacetaldehyde hydrolase activity"/>
    <property type="evidence" value="ECO:0007669"/>
    <property type="project" value="UniProtKB-UniRule"/>
</dbReference>
<dbReference type="GO" id="GO:0019700">
    <property type="term" value="P:organic phosphonate catabolic process"/>
    <property type="evidence" value="ECO:0007669"/>
    <property type="project" value="InterPro"/>
</dbReference>
<dbReference type="SFLD" id="SFLDG01135">
    <property type="entry name" value="C1.5.6:_HAD__Beta-PGM__Phospha"/>
    <property type="match status" value="1"/>
</dbReference>
<evidence type="ECO:0000256" key="9">
    <source>
        <dbReference type="HAMAP-Rule" id="MF_01375"/>
    </source>
</evidence>
<evidence type="ECO:0000256" key="1">
    <source>
        <dbReference type="ARBA" id="ARBA00011738"/>
    </source>
</evidence>
<proteinExistence type="inferred from homology"/>
<dbReference type="PANTHER" id="PTHR43434">
    <property type="entry name" value="PHOSPHOGLYCOLATE PHOSPHATASE"/>
    <property type="match status" value="1"/>
</dbReference>
<evidence type="ECO:0000256" key="8">
    <source>
        <dbReference type="ARBA" id="ARBA00066472"/>
    </source>
</evidence>
<reference evidence="10 11" key="1">
    <citation type="submission" date="2018-06" db="EMBL/GenBank/DDBJ databases">
        <title>Genomic Encyclopedia of Type Strains, Phase IV (KMG-IV): sequencing the most valuable type-strain genomes for metagenomic binning, comparative biology and taxonomic classification.</title>
        <authorList>
            <person name="Goeker M."/>
        </authorList>
    </citation>
    <scope>NUCLEOTIDE SEQUENCE [LARGE SCALE GENOMIC DNA]</scope>
    <source>
        <strain evidence="10 11">DSM 24875</strain>
    </source>
</reference>
<evidence type="ECO:0000256" key="4">
    <source>
        <dbReference type="ARBA" id="ARBA00022842"/>
    </source>
</evidence>
<dbReference type="AlphaFoldDB" id="A0A366FSI7"/>
<evidence type="ECO:0000256" key="7">
    <source>
        <dbReference type="ARBA" id="ARBA00056573"/>
    </source>
</evidence>
<dbReference type="EC" id="3.11.1.1" evidence="8 9"/>
<keyword evidence="2 9" id="KW-0479">Metal-binding</keyword>
<feature type="binding site" evidence="9">
    <location>
        <position position="186"/>
    </location>
    <ligand>
        <name>Mg(2+)</name>
        <dbReference type="ChEBI" id="CHEBI:18420"/>
    </ligand>
</feature>
<evidence type="ECO:0000313" key="10">
    <source>
        <dbReference type="EMBL" id="RBP17654.1"/>
    </source>
</evidence>
<keyword evidence="11" id="KW-1185">Reference proteome</keyword>
<dbReference type="PANTHER" id="PTHR43434:SF19">
    <property type="entry name" value="PHOSPHONOACETALDEHYDE HYDROLASE"/>
    <property type="match status" value="1"/>
</dbReference>
<dbReference type="SUPFAM" id="SSF56784">
    <property type="entry name" value="HAD-like"/>
    <property type="match status" value="1"/>
</dbReference>
<comment type="subunit">
    <text evidence="1 9">Homodimer.</text>
</comment>
<dbReference type="Pfam" id="PF00702">
    <property type="entry name" value="Hydrolase"/>
    <property type="match status" value="1"/>
</dbReference>
<comment type="caution">
    <text evidence="10">The sequence shown here is derived from an EMBL/GenBank/DDBJ whole genome shotgun (WGS) entry which is preliminary data.</text>
</comment>
<feature type="binding site" evidence="9">
    <location>
        <position position="14"/>
    </location>
    <ligand>
        <name>Mg(2+)</name>
        <dbReference type="ChEBI" id="CHEBI:18420"/>
    </ligand>
</feature>
<comment type="cofactor">
    <cofactor evidence="9">
        <name>Mg(2+)</name>
        <dbReference type="ChEBI" id="CHEBI:18420"/>
    </cofactor>
    <text evidence="9">Binds 1 Mg(2+) ion per subunit.</text>
</comment>
<feature type="active site" description="Schiff-base intermediate with substrate" evidence="9">
    <location>
        <position position="53"/>
    </location>
</feature>
<dbReference type="Gene3D" id="1.10.150.240">
    <property type="entry name" value="Putative phosphatase, domain 2"/>
    <property type="match status" value="1"/>
</dbReference>
<keyword evidence="4 9" id="KW-0460">Magnesium</keyword>
<dbReference type="Proteomes" id="UP000253529">
    <property type="component" value="Unassembled WGS sequence"/>
</dbReference>
<evidence type="ECO:0000256" key="5">
    <source>
        <dbReference type="ARBA" id="ARBA00023270"/>
    </source>
</evidence>
<feature type="binding site" evidence="9">
    <location>
        <position position="12"/>
    </location>
    <ligand>
        <name>Mg(2+)</name>
        <dbReference type="ChEBI" id="CHEBI:18420"/>
    </ligand>
</feature>
<protein>
    <recommendedName>
        <fullName evidence="8 9">Phosphonoacetaldehyde hydrolase</fullName>
        <shortName evidence="9">Phosphonatase</shortName>
        <ecNumber evidence="8 9">3.11.1.1</ecNumber>
    </recommendedName>
    <alternativeName>
        <fullName evidence="9">Phosphonoacetaldehyde phosphonohydrolase</fullName>
    </alternativeName>
</protein>
<dbReference type="InterPro" id="IPR050155">
    <property type="entry name" value="HAD-like_hydrolase_sf"/>
</dbReference>
<dbReference type="SFLD" id="SFLDS00003">
    <property type="entry name" value="Haloacid_Dehalogenase"/>
    <property type="match status" value="1"/>
</dbReference>
<dbReference type="GO" id="GO:0006281">
    <property type="term" value="P:DNA repair"/>
    <property type="evidence" value="ECO:0007669"/>
    <property type="project" value="TreeGrafter"/>
</dbReference>
<dbReference type="NCBIfam" id="TIGR01422">
    <property type="entry name" value="phosphonatase"/>
    <property type="match status" value="1"/>
</dbReference>
<comment type="similarity">
    <text evidence="9">Belongs to the HAD-like hydrolase superfamily. PhnX family.</text>
</comment>
<dbReference type="InterPro" id="IPR023214">
    <property type="entry name" value="HAD_sf"/>
</dbReference>
<accession>A0A366FSI7</accession>
<keyword evidence="5 9" id="KW-0704">Schiff base</keyword>
<dbReference type="EMBL" id="QNRK01000002">
    <property type="protein sequence ID" value="RBP17654.1"/>
    <property type="molecule type" value="Genomic_DNA"/>
</dbReference>
<dbReference type="FunFam" id="1.10.150.240:FF:000006">
    <property type="entry name" value="Phosphonoacetaldehyde hydrolase"/>
    <property type="match status" value="1"/>
</dbReference>
<keyword evidence="3 9" id="KW-0378">Hydrolase</keyword>
<dbReference type="GO" id="GO:0008967">
    <property type="term" value="F:phosphoglycolate phosphatase activity"/>
    <property type="evidence" value="ECO:0007669"/>
    <property type="project" value="TreeGrafter"/>
</dbReference>
<feature type="active site" description="Nucleophile" evidence="9">
    <location>
        <position position="12"/>
    </location>
</feature>
<evidence type="ECO:0000256" key="6">
    <source>
        <dbReference type="ARBA" id="ARBA00052005"/>
    </source>
</evidence>
<dbReference type="HAMAP" id="MF_01375">
    <property type="entry name" value="PhnX"/>
    <property type="match status" value="1"/>
</dbReference>
<gene>
    <name evidence="9" type="primary">phnX</name>
    <name evidence="10" type="ORF">DFR50_102146</name>
</gene>
<dbReference type="InterPro" id="IPR023198">
    <property type="entry name" value="PGP-like_dom2"/>
</dbReference>